<dbReference type="AlphaFoldDB" id="A0A016W5M4"/>
<gene>
    <name evidence="1" type="primary">Acey_s0001.g461</name>
    <name evidence="1" type="ORF">Y032_0001g461</name>
</gene>
<accession>A0A016W5M4</accession>
<organism evidence="1 2">
    <name type="scientific">Ancylostoma ceylanicum</name>
    <dbReference type="NCBI Taxonomy" id="53326"/>
    <lineage>
        <taxon>Eukaryota</taxon>
        <taxon>Metazoa</taxon>
        <taxon>Ecdysozoa</taxon>
        <taxon>Nematoda</taxon>
        <taxon>Chromadorea</taxon>
        <taxon>Rhabditida</taxon>
        <taxon>Rhabditina</taxon>
        <taxon>Rhabditomorpha</taxon>
        <taxon>Strongyloidea</taxon>
        <taxon>Ancylostomatidae</taxon>
        <taxon>Ancylostomatinae</taxon>
        <taxon>Ancylostoma</taxon>
    </lineage>
</organism>
<reference evidence="2" key="1">
    <citation type="journal article" date="2015" name="Nat. Genet.">
        <title>The genome and transcriptome of the zoonotic hookworm Ancylostoma ceylanicum identify infection-specific gene families.</title>
        <authorList>
            <person name="Schwarz E.M."/>
            <person name="Hu Y."/>
            <person name="Antoshechkin I."/>
            <person name="Miller M.M."/>
            <person name="Sternberg P.W."/>
            <person name="Aroian R.V."/>
        </authorList>
    </citation>
    <scope>NUCLEOTIDE SEQUENCE</scope>
    <source>
        <strain evidence="2">HY135</strain>
    </source>
</reference>
<proteinExistence type="predicted"/>
<comment type="caution">
    <text evidence="1">The sequence shown here is derived from an EMBL/GenBank/DDBJ whole genome shotgun (WGS) entry which is preliminary data.</text>
</comment>
<evidence type="ECO:0000313" key="2">
    <source>
        <dbReference type="Proteomes" id="UP000024635"/>
    </source>
</evidence>
<protein>
    <recommendedName>
        <fullName evidence="3">TIR domain-containing protein</fullName>
    </recommendedName>
</protein>
<dbReference type="EMBL" id="JARK01001337">
    <property type="protein sequence ID" value="EYC34542.1"/>
    <property type="molecule type" value="Genomic_DNA"/>
</dbReference>
<keyword evidence="2" id="KW-1185">Reference proteome</keyword>
<evidence type="ECO:0000313" key="1">
    <source>
        <dbReference type="EMBL" id="EYC34542.1"/>
    </source>
</evidence>
<dbReference type="STRING" id="53326.A0A016W5M4"/>
<dbReference type="Proteomes" id="UP000024635">
    <property type="component" value="Unassembled WGS sequence"/>
</dbReference>
<name>A0A016W5M4_9BILA</name>
<evidence type="ECO:0008006" key="3">
    <source>
        <dbReference type="Google" id="ProtNLM"/>
    </source>
</evidence>
<dbReference type="OrthoDB" id="6021171at2759"/>
<sequence>MDDENCSYSTTIEVTIEIDDDVVQGINAKEVCSRKRGPWIRPPLRLEDVRVRCPDSLRVWVDVLSFTPSILRYKGVEQVTGEYIDLQLMKERLLSQFYRYILLVHYEDCQEETRNFKWLRKNLRQYASQRGFGLVDIGELDIDANLTSTVEDAFIKAHQIVVSFTPSHIEAVKSRNAACRSVVYAHDLMNQEFFTLNSINKRFRAVIFNDTQPSDLPVGWPRSTLVYHFPTNMSALCTKIFTQSDLDNTSTL</sequence>